<dbReference type="EMBL" id="AP023213">
    <property type="protein sequence ID" value="BCG48563.1"/>
    <property type="molecule type" value="Genomic_DNA"/>
</dbReference>
<comment type="similarity">
    <text evidence="2 10">Belongs to the disproportionating enzyme family.</text>
</comment>
<dbReference type="InterPro" id="IPR003385">
    <property type="entry name" value="Glyco_hydro_77"/>
</dbReference>
<evidence type="ECO:0000313" key="11">
    <source>
        <dbReference type="EMBL" id="BCG48563.1"/>
    </source>
</evidence>
<dbReference type="EC" id="2.4.1.25" evidence="3 10"/>
<dbReference type="AlphaFoldDB" id="A0A6S6M4B4"/>
<dbReference type="RefSeq" id="WP_185243247.1">
    <property type="nucleotide sequence ID" value="NZ_AP023213.1"/>
</dbReference>
<comment type="catalytic activity">
    <reaction evidence="1 10">
        <text>Transfers a segment of a (1-&gt;4)-alpha-D-glucan to a new position in an acceptor, which may be glucose or a (1-&gt;4)-alpha-D-glucan.</text>
        <dbReference type="EC" id="2.4.1.25"/>
    </reaction>
</comment>
<name>A0A6S6M4B4_9BACT</name>
<dbReference type="NCBIfam" id="NF011080">
    <property type="entry name" value="PRK14508.1-3"/>
    <property type="match status" value="1"/>
</dbReference>
<proteinExistence type="inferred from homology"/>
<dbReference type="GO" id="GO:0004134">
    <property type="term" value="F:4-alpha-glucanotransferase activity"/>
    <property type="evidence" value="ECO:0007669"/>
    <property type="project" value="UniProtKB-EC"/>
</dbReference>
<evidence type="ECO:0000256" key="2">
    <source>
        <dbReference type="ARBA" id="ARBA00005684"/>
    </source>
</evidence>
<dbReference type="PANTHER" id="PTHR32438">
    <property type="entry name" value="4-ALPHA-GLUCANOTRANSFERASE DPE1, CHLOROPLASTIC/AMYLOPLASTIC"/>
    <property type="match status" value="1"/>
</dbReference>
<reference evidence="11 12" key="1">
    <citation type="submission" date="2020-06" db="EMBL/GenBank/DDBJ databases">
        <title>Interaction of electrochemicaly active bacteria, Geobacter bremensis R4 on different carbon anode.</title>
        <authorList>
            <person name="Meng L."/>
            <person name="Yoshida N."/>
        </authorList>
    </citation>
    <scope>NUCLEOTIDE SEQUENCE [LARGE SCALE GENOMIC DNA]</scope>
    <source>
        <strain evidence="11 12">R4</strain>
    </source>
</reference>
<accession>A0A6S6M4B4</accession>
<organism evidence="11 12">
    <name type="scientific">Citrifermentans bremense</name>
    <dbReference type="NCBI Taxonomy" id="60035"/>
    <lineage>
        <taxon>Bacteria</taxon>
        <taxon>Pseudomonadati</taxon>
        <taxon>Thermodesulfobacteriota</taxon>
        <taxon>Desulfuromonadia</taxon>
        <taxon>Geobacterales</taxon>
        <taxon>Geobacteraceae</taxon>
        <taxon>Citrifermentans</taxon>
    </lineage>
</organism>
<evidence type="ECO:0000256" key="4">
    <source>
        <dbReference type="ARBA" id="ARBA00020295"/>
    </source>
</evidence>
<dbReference type="GO" id="GO:0005975">
    <property type="term" value="P:carbohydrate metabolic process"/>
    <property type="evidence" value="ECO:0007669"/>
    <property type="project" value="InterPro"/>
</dbReference>
<protein>
    <recommendedName>
        <fullName evidence="4 10">4-alpha-glucanotransferase</fullName>
        <ecNumber evidence="3 10">2.4.1.25</ecNumber>
    </recommendedName>
    <alternativeName>
        <fullName evidence="8 10">Amylomaltase</fullName>
    </alternativeName>
    <alternativeName>
        <fullName evidence="9 10">Disproportionating enzyme</fullName>
    </alternativeName>
</protein>
<evidence type="ECO:0000256" key="9">
    <source>
        <dbReference type="ARBA" id="ARBA00031501"/>
    </source>
</evidence>
<evidence type="ECO:0000256" key="6">
    <source>
        <dbReference type="ARBA" id="ARBA00022679"/>
    </source>
</evidence>
<dbReference type="PANTHER" id="PTHR32438:SF5">
    <property type="entry name" value="4-ALPHA-GLUCANOTRANSFERASE DPE1, CHLOROPLASTIC_AMYLOPLASTIC"/>
    <property type="match status" value="1"/>
</dbReference>
<keyword evidence="5 10" id="KW-0328">Glycosyltransferase</keyword>
<keyword evidence="12" id="KW-1185">Reference proteome</keyword>
<evidence type="ECO:0000256" key="8">
    <source>
        <dbReference type="ARBA" id="ARBA00031423"/>
    </source>
</evidence>
<evidence type="ECO:0000256" key="5">
    <source>
        <dbReference type="ARBA" id="ARBA00022676"/>
    </source>
</evidence>
<evidence type="ECO:0000256" key="7">
    <source>
        <dbReference type="ARBA" id="ARBA00023277"/>
    </source>
</evidence>
<dbReference type="Proteomes" id="UP000515472">
    <property type="component" value="Chromosome"/>
</dbReference>
<dbReference type="SUPFAM" id="SSF51445">
    <property type="entry name" value="(Trans)glycosidases"/>
    <property type="match status" value="1"/>
</dbReference>
<keyword evidence="7 10" id="KW-0119">Carbohydrate metabolism</keyword>
<gene>
    <name evidence="11" type="ORF">GEOBRER4_n3459</name>
</gene>
<evidence type="ECO:0000313" key="12">
    <source>
        <dbReference type="Proteomes" id="UP000515472"/>
    </source>
</evidence>
<dbReference type="Gene3D" id="3.20.20.80">
    <property type="entry name" value="Glycosidases"/>
    <property type="match status" value="1"/>
</dbReference>
<dbReference type="NCBIfam" id="TIGR00217">
    <property type="entry name" value="malQ"/>
    <property type="match status" value="1"/>
</dbReference>
<evidence type="ECO:0000256" key="1">
    <source>
        <dbReference type="ARBA" id="ARBA00000439"/>
    </source>
</evidence>
<evidence type="ECO:0000256" key="10">
    <source>
        <dbReference type="RuleBase" id="RU361207"/>
    </source>
</evidence>
<evidence type="ECO:0000256" key="3">
    <source>
        <dbReference type="ARBA" id="ARBA00012560"/>
    </source>
</evidence>
<dbReference type="KEGG" id="gbn:GEOBRER4_33130"/>
<dbReference type="InterPro" id="IPR017853">
    <property type="entry name" value="GH"/>
</dbReference>
<keyword evidence="6 10" id="KW-0808">Transferase</keyword>
<sequence length="497" mass="57289">MKKRGSGILCHITSLPSPFGIGDFGAGAYEFADFLSEAKQSYWQILPLNPTNKRYFDSPFSSLSSCAGNTALISPQLLAAEGLLTQMEVEDHPHFPERRVDYPAVSRFKRQLFQRAHIRFQKGGVPEDYARFCRGNSMWLEDHALFTAISDHLGNLPLAEWPQELSNRSSEKVQLLREELWDEVEREKFLQYLFFKQWHLLKNYCNGKGIRIIGEFPMFMNYDAVDIWANPELFKVDEQKKPYLLAGSPADAFSAEGQLFNCAVYDWDGLRRNGFNWWIRRFHYLFRQYDFVRIDHFQGLTSCWEVPVGEQNGLRGNWQKVPTQEFFNTMLQHYPLFPVIAEDLGTIGADVRETMARYAIPGMKVILFGFQKEARERSYLPHLHPLNSVAYTGTHDTDTVTGWYQGAGDEERLELYRYLGRRVENGVNWELIRLALMSVAHTAVIQMQDVLGAGEESRMNRPGKAEGNWEWRIPTADLGEVASRLSEMTACYGRAQD</sequence>
<dbReference type="Pfam" id="PF02446">
    <property type="entry name" value="Glyco_hydro_77"/>
    <property type="match status" value="1"/>
</dbReference>